<evidence type="ECO:0000256" key="3">
    <source>
        <dbReference type="ARBA" id="ARBA00012585"/>
    </source>
</evidence>
<protein>
    <recommendedName>
        <fullName evidence="3">anthocyanidin 3-O-glucosyltransferase</fullName>
        <ecNumber evidence="3">2.4.1.115</ecNumber>
    </recommendedName>
</protein>
<dbReference type="InterPro" id="IPR002213">
    <property type="entry name" value="UDP_glucos_trans"/>
</dbReference>
<evidence type="ECO:0000313" key="8">
    <source>
        <dbReference type="Proteomes" id="UP000027138"/>
    </source>
</evidence>
<gene>
    <name evidence="7" type="ORF">JCGZ_19898</name>
</gene>
<evidence type="ECO:0000313" key="7">
    <source>
        <dbReference type="EMBL" id="KDP27199.1"/>
    </source>
</evidence>
<dbReference type="EMBL" id="KK914862">
    <property type="protein sequence ID" value="KDP27199.1"/>
    <property type="molecule type" value="Genomic_DNA"/>
</dbReference>
<keyword evidence="8" id="KW-1185">Reference proteome</keyword>
<dbReference type="EC" id="2.4.1.115" evidence="3"/>
<evidence type="ECO:0000256" key="5">
    <source>
        <dbReference type="ARBA" id="ARBA00047606"/>
    </source>
</evidence>
<dbReference type="STRING" id="180498.A0A067K5Z6"/>
<dbReference type="OrthoDB" id="5835829at2759"/>
<dbReference type="PANTHER" id="PTHR48045">
    <property type="entry name" value="UDP-GLYCOSYLTRANSFERASE 72B1"/>
    <property type="match status" value="1"/>
</dbReference>
<dbReference type="Proteomes" id="UP000027138">
    <property type="component" value="Unassembled WGS sequence"/>
</dbReference>
<dbReference type="GO" id="GO:0047213">
    <property type="term" value="F:anthocyanidin 3-O-glucosyltransferase activity"/>
    <property type="evidence" value="ECO:0007669"/>
    <property type="project" value="UniProtKB-EC"/>
</dbReference>
<dbReference type="CDD" id="cd03784">
    <property type="entry name" value="GT1_Gtf-like"/>
    <property type="match status" value="1"/>
</dbReference>
<organism evidence="7 8">
    <name type="scientific">Jatropha curcas</name>
    <name type="common">Barbados nut</name>
    <dbReference type="NCBI Taxonomy" id="180498"/>
    <lineage>
        <taxon>Eukaryota</taxon>
        <taxon>Viridiplantae</taxon>
        <taxon>Streptophyta</taxon>
        <taxon>Embryophyta</taxon>
        <taxon>Tracheophyta</taxon>
        <taxon>Spermatophyta</taxon>
        <taxon>Magnoliopsida</taxon>
        <taxon>eudicotyledons</taxon>
        <taxon>Gunneridae</taxon>
        <taxon>Pentapetalae</taxon>
        <taxon>rosids</taxon>
        <taxon>fabids</taxon>
        <taxon>Malpighiales</taxon>
        <taxon>Euphorbiaceae</taxon>
        <taxon>Crotonoideae</taxon>
        <taxon>Jatropheae</taxon>
        <taxon>Jatropha</taxon>
    </lineage>
</organism>
<dbReference type="GO" id="GO:0009718">
    <property type="term" value="P:anthocyanin-containing compound biosynthetic process"/>
    <property type="evidence" value="ECO:0007669"/>
    <property type="project" value="UniProtKB-UniPathway"/>
</dbReference>
<dbReference type="PANTHER" id="PTHR48045:SF31">
    <property type="entry name" value="UDP-GLYCOSYLTRANSFERASE 76B1-LIKE"/>
    <property type="match status" value="1"/>
</dbReference>
<dbReference type="Gene3D" id="3.40.50.2000">
    <property type="entry name" value="Glycogen Phosphorylase B"/>
    <property type="match status" value="1"/>
</dbReference>
<comment type="similarity">
    <text evidence="2 6">Belongs to the UDP-glycosyltransferase family.</text>
</comment>
<evidence type="ECO:0000256" key="4">
    <source>
        <dbReference type="ARBA" id="ARBA00022679"/>
    </source>
</evidence>
<keyword evidence="6" id="KW-0328">Glycosyltransferase</keyword>
<comment type="catalytic activity">
    <reaction evidence="5">
        <text>an anthocyanidin + UDP-alpha-D-glucose + H(+) = an anthocyanidin 3-O-beta-D-glucoside + UDP</text>
        <dbReference type="Rhea" id="RHEA:20093"/>
        <dbReference type="ChEBI" id="CHEBI:15378"/>
        <dbReference type="ChEBI" id="CHEBI:16307"/>
        <dbReference type="ChEBI" id="CHEBI:58223"/>
        <dbReference type="ChEBI" id="CHEBI:58885"/>
        <dbReference type="ChEBI" id="CHEBI:143576"/>
        <dbReference type="EC" id="2.4.1.115"/>
    </reaction>
</comment>
<accession>A0A067K5Z6</accession>
<dbReference type="UniPathway" id="UPA00009"/>
<dbReference type="InterPro" id="IPR035595">
    <property type="entry name" value="UDP_glycos_trans_CS"/>
</dbReference>
<keyword evidence="4 6" id="KW-0808">Transferase</keyword>
<dbReference type="AlphaFoldDB" id="A0A067K5Z6"/>
<dbReference type="SUPFAM" id="SSF53756">
    <property type="entry name" value="UDP-Glycosyltransferase/glycogen phosphorylase"/>
    <property type="match status" value="1"/>
</dbReference>
<sequence length="160" mass="18315">MVKDKKVDREDEEDWNKIIGSWLMERLKRKGLLNKNWLNLEGILRHPAVGGFISHCGWNSVTEAIRHGVPILAWPHNEDQKINADTVERIGLENWVKSWDWGGEIVVDGTEITEKIKEVMESEVLRAQAMHIRKEARRAVAVGGSSSNGLIELLETWKKL</sequence>
<comment type="pathway">
    <text evidence="1">Pigment biosynthesis; anthocyanin biosynthesis.</text>
</comment>
<evidence type="ECO:0000256" key="1">
    <source>
        <dbReference type="ARBA" id="ARBA00004935"/>
    </source>
</evidence>
<dbReference type="Pfam" id="PF00201">
    <property type="entry name" value="UDPGT"/>
    <property type="match status" value="1"/>
</dbReference>
<dbReference type="PROSITE" id="PS00375">
    <property type="entry name" value="UDPGT"/>
    <property type="match status" value="1"/>
</dbReference>
<evidence type="ECO:0000256" key="2">
    <source>
        <dbReference type="ARBA" id="ARBA00009995"/>
    </source>
</evidence>
<reference evidence="7 8" key="1">
    <citation type="journal article" date="2014" name="PLoS ONE">
        <title>Global Analysis of Gene Expression Profiles in Physic Nut (Jatropha curcas L.) Seedlings Exposed to Salt Stress.</title>
        <authorList>
            <person name="Zhang L."/>
            <person name="Zhang C."/>
            <person name="Wu P."/>
            <person name="Chen Y."/>
            <person name="Li M."/>
            <person name="Jiang H."/>
            <person name="Wu G."/>
        </authorList>
    </citation>
    <scope>NUCLEOTIDE SEQUENCE [LARGE SCALE GENOMIC DNA]</scope>
    <source>
        <strain evidence="8">cv. GZQX0401</strain>
        <tissue evidence="7">Young leaves</tissue>
    </source>
</reference>
<proteinExistence type="inferred from homology"/>
<evidence type="ECO:0000256" key="6">
    <source>
        <dbReference type="RuleBase" id="RU003718"/>
    </source>
</evidence>
<name>A0A067K5Z6_JATCU</name>